<feature type="domain" description="UvrD-like helicase C-terminal" evidence="13">
    <location>
        <begin position="284"/>
        <end position="510"/>
    </location>
</feature>
<dbReference type="PANTHER" id="PTHR11070:SF2">
    <property type="entry name" value="ATP-DEPENDENT DNA HELICASE SRS2"/>
    <property type="match status" value="1"/>
</dbReference>
<dbReference type="AlphaFoldDB" id="A0A1G2CLA5"/>
<evidence type="ECO:0000256" key="4">
    <source>
        <dbReference type="ARBA" id="ARBA00022806"/>
    </source>
</evidence>
<dbReference type="InterPro" id="IPR027417">
    <property type="entry name" value="P-loop_NTPase"/>
</dbReference>
<accession>A0A1G2CLA5</accession>
<protein>
    <recommendedName>
        <fullName evidence="9">DNA 3'-5' helicase</fullName>
        <ecNumber evidence="9">5.6.2.4</ecNumber>
    </recommendedName>
</protein>
<evidence type="ECO:0000256" key="10">
    <source>
        <dbReference type="ARBA" id="ARBA00048988"/>
    </source>
</evidence>
<evidence type="ECO:0000256" key="7">
    <source>
        <dbReference type="ARBA" id="ARBA00023235"/>
    </source>
</evidence>
<dbReference type="Gene3D" id="1.10.10.160">
    <property type="match status" value="1"/>
</dbReference>
<evidence type="ECO:0000256" key="9">
    <source>
        <dbReference type="ARBA" id="ARBA00034808"/>
    </source>
</evidence>
<dbReference type="Gene3D" id="1.10.486.10">
    <property type="entry name" value="PCRA, domain 4"/>
    <property type="match status" value="2"/>
</dbReference>
<dbReference type="Pfam" id="PF13361">
    <property type="entry name" value="UvrD_C"/>
    <property type="match status" value="2"/>
</dbReference>
<dbReference type="GO" id="GO:0005524">
    <property type="term" value="F:ATP binding"/>
    <property type="evidence" value="ECO:0007669"/>
    <property type="project" value="UniProtKB-UniRule"/>
</dbReference>
<dbReference type="PROSITE" id="PS51217">
    <property type="entry name" value="UVRD_HELICASE_CTER"/>
    <property type="match status" value="1"/>
</dbReference>
<dbReference type="EMBL" id="MHLD01000028">
    <property type="protein sequence ID" value="OGZ02184.1"/>
    <property type="molecule type" value="Genomic_DNA"/>
</dbReference>
<sequence length="599" mass="67136">MGLNAAQEEAVRHGEGPLLIAAGAGSGKTKTLTSRLAALLRQGVPGEEIVAITFTNKAADEMRERVADRRPFIGTFHSFGARILRSHASAFGRTAGYSIYDADDALKVVKQLVKDHPAALAKELGPAPLGREFGTLKNECLAPGLPTGRRPTFLRRDADEPEVDPELLALFLAYEERLRAQNAFDFDDLIQKPVRLFLEHPDVRARYEKRFRRVLVDEYQDINTAQYAFVRLLSEHHGNICVVGDDNQAIYSFRGADFRNFLNFERDFPNARVVLLEENYRSTANIIRAASSVVSNNTLQKPKRLWTKNPEGVLVRVVETSGPEEEAETIAEFAAKDPGNTAILYRTNAQSRAIEQELLAEGVPYVIFGGLRFYDRKEVKDLVAALRYARNPRDAVAEERLDKAFLKSDFRLLRDELPALAGRAAPHDKPAPAELLGFILKETAYLASLRKHFRNAEERILNVRELLASAAGSDSLDDFLERVSLLEGGPGRTRDRRGAVRIMTIHLSKGLEFDRVIVAGAAEGLLPHQMSLGTPAEIEEERRLMYVAMTRAKQELALTFHGVGSRFLYEIPQELVEFMSTVNPTHAFEDDEERYILRE</sequence>
<evidence type="ECO:0000256" key="1">
    <source>
        <dbReference type="ARBA" id="ARBA00009922"/>
    </source>
</evidence>
<dbReference type="EC" id="5.6.2.4" evidence="9"/>
<keyword evidence="7" id="KW-0413">Isomerase</keyword>
<evidence type="ECO:0000313" key="15">
    <source>
        <dbReference type="Proteomes" id="UP000179281"/>
    </source>
</evidence>
<dbReference type="STRING" id="1798653.A3G64_03170"/>
<feature type="domain" description="UvrD-like helicase ATP-binding" evidence="12">
    <location>
        <begin position="1"/>
        <end position="283"/>
    </location>
</feature>
<dbReference type="CDD" id="cd18807">
    <property type="entry name" value="SF1_C_UvrD"/>
    <property type="match status" value="1"/>
</dbReference>
<dbReference type="GO" id="GO:0005829">
    <property type="term" value="C:cytosol"/>
    <property type="evidence" value="ECO:0007669"/>
    <property type="project" value="TreeGrafter"/>
</dbReference>
<dbReference type="GO" id="GO:0000725">
    <property type="term" value="P:recombinational repair"/>
    <property type="evidence" value="ECO:0007669"/>
    <property type="project" value="TreeGrafter"/>
</dbReference>
<dbReference type="InterPro" id="IPR014017">
    <property type="entry name" value="DNA_helicase_UvrD-like_C"/>
</dbReference>
<keyword evidence="5 11" id="KW-0067">ATP-binding</keyword>
<evidence type="ECO:0000256" key="8">
    <source>
        <dbReference type="ARBA" id="ARBA00034617"/>
    </source>
</evidence>
<dbReference type="GO" id="GO:0016887">
    <property type="term" value="F:ATP hydrolysis activity"/>
    <property type="evidence" value="ECO:0007669"/>
    <property type="project" value="RHEA"/>
</dbReference>
<proteinExistence type="inferred from homology"/>
<evidence type="ECO:0000256" key="6">
    <source>
        <dbReference type="ARBA" id="ARBA00023125"/>
    </source>
</evidence>
<dbReference type="PROSITE" id="PS51198">
    <property type="entry name" value="UVRD_HELICASE_ATP_BIND"/>
    <property type="match status" value="1"/>
</dbReference>
<keyword evidence="3 11" id="KW-0378">Hydrolase</keyword>
<dbReference type="GO" id="GO:0003677">
    <property type="term" value="F:DNA binding"/>
    <property type="evidence" value="ECO:0007669"/>
    <property type="project" value="UniProtKB-KW"/>
</dbReference>
<keyword evidence="6" id="KW-0238">DNA-binding</keyword>
<dbReference type="InterPro" id="IPR013986">
    <property type="entry name" value="DExx_box_DNA_helicase_dom_sf"/>
</dbReference>
<comment type="similarity">
    <text evidence="1">Belongs to the helicase family. UvrD subfamily.</text>
</comment>
<feature type="binding site" evidence="11">
    <location>
        <begin position="22"/>
        <end position="29"/>
    </location>
    <ligand>
        <name>ATP</name>
        <dbReference type="ChEBI" id="CHEBI:30616"/>
    </ligand>
</feature>
<keyword evidence="2 11" id="KW-0547">Nucleotide-binding</keyword>
<evidence type="ECO:0000256" key="11">
    <source>
        <dbReference type="PROSITE-ProRule" id="PRU00560"/>
    </source>
</evidence>
<evidence type="ECO:0000256" key="5">
    <source>
        <dbReference type="ARBA" id="ARBA00022840"/>
    </source>
</evidence>
<evidence type="ECO:0000313" key="14">
    <source>
        <dbReference type="EMBL" id="OGZ02184.1"/>
    </source>
</evidence>
<dbReference type="GO" id="GO:0043138">
    <property type="term" value="F:3'-5' DNA helicase activity"/>
    <property type="evidence" value="ECO:0007669"/>
    <property type="project" value="UniProtKB-EC"/>
</dbReference>
<name>A0A1G2CLA5_9BACT</name>
<gene>
    <name evidence="14" type="ORF">A3G64_03170</name>
</gene>
<dbReference type="Proteomes" id="UP000179281">
    <property type="component" value="Unassembled WGS sequence"/>
</dbReference>
<dbReference type="InterPro" id="IPR000212">
    <property type="entry name" value="DNA_helicase_UvrD/REP"/>
</dbReference>
<dbReference type="CDD" id="cd17932">
    <property type="entry name" value="DEXQc_UvrD"/>
    <property type="match status" value="1"/>
</dbReference>
<comment type="catalytic activity">
    <reaction evidence="8">
        <text>Couples ATP hydrolysis with the unwinding of duplex DNA by translocating in the 3'-5' direction.</text>
        <dbReference type="EC" id="5.6.2.4"/>
    </reaction>
</comment>
<dbReference type="Gene3D" id="3.40.50.300">
    <property type="entry name" value="P-loop containing nucleotide triphosphate hydrolases"/>
    <property type="match status" value="3"/>
</dbReference>
<keyword evidence="4 11" id="KW-0347">Helicase</keyword>
<dbReference type="Pfam" id="PF00580">
    <property type="entry name" value="UvrD-helicase"/>
    <property type="match status" value="1"/>
</dbReference>
<evidence type="ECO:0000256" key="3">
    <source>
        <dbReference type="ARBA" id="ARBA00022801"/>
    </source>
</evidence>
<evidence type="ECO:0000259" key="12">
    <source>
        <dbReference type="PROSITE" id="PS51198"/>
    </source>
</evidence>
<evidence type="ECO:0000259" key="13">
    <source>
        <dbReference type="PROSITE" id="PS51217"/>
    </source>
</evidence>
<dbReference type="InterPro" id="IPR014016">
    <property type="entry name" value="UvrD-like_ATP-bd"/>
</dbReference>
<evidence type="ECO:0000256" key="2">
    <source>
        <dbReference type="ARBA" id="ARBA00022741"/>
    </source>
</evidence>
<reference evidence="14 15" key="1">
    <citation type="journal article" date="2016" name="Nat. Commun.">
        <title>Thousands of microbial genomes shed light on interconnected biogeochemical processes in an aquifer system.</title>
        <authorList>
            <person name="Anantharaman K."/>
            <person name="Brown C.T."/>
            <person name="Hug L.A."/>
            <person name="Sharon I."/>
            <person name="Castelle C.J."/>
            <person name="Probst A.J."/>
            <person name="Thomas B.C."/>
            <person name="Singh A."/>
            <person name="Wilkins M.J."/>
            <person name="Karaoz U."/>
            <person name="Brodie E.L."/>
            <person name="Williams K.H."/>
            <person name="Hubbard S.S."/>
            <person name="Banfield J.F."/>
        </authorList>
    </citation>
    <scope>NUCLEOTIDE SEQUENCE [LARGE SCALE GENOMIC DNA]</scope>
</reference>
<dbReference type="PANTHER" id="PTHR11070">
    <property type="entry name" value="UVRD / RECB / PCRA DNA HELICASE FAMILY MEMBER"/>
    <property type="match status" value="1"/>
</dbReference>
<comment type="caution">
    <text evidence="14">The sequence shown here is derived from an EMBL/GenBank/DDBJ whole genome shotgun (WGS) entry which is preliminary data.</text>
</comment>
<organism evidence="14 15">
    <name type="scientific">Candidatus Liptonbacteria bacterium RIFCSPLOWO2_12_FULL_60_15</name>
    <dbReference type="NCBI Taxonomy" id="1798653"/>
    <lineage>
        <taxon>Bacteria</taxon>
        <taxon>Candidatus Liptoniibacteriota</taxon>
    </lineage>
</organism>
<dbReference type="SUPFAM" id="SSF52540">
    <property type="entry name" value="P-loop containing nucleoside triphosphate hydrolases"/>
    <property type="match status" value="1"/>
</dbReference>
<comment type="catalytic activity">
    <reaction evidence="10">
        <text>ATP + H2O = ADP + phosphate + H(+)</text>
        <dbReference type="Rhea" id="RHEA:13065"/>
        <dbReference type="ChEBI" id="CHEBI:15377"/>
        <dbReference type="ChEBI" id="CHEBI:15378"/>
        <dbReference type="ChEBI" id="CHEBI:30616"/>
        <dbReference type="ChEBI" id="CHEBI:43474"/>
        <dbReference type="ChEBI" id="CHEBI:456216"/>
        <dbReference type="EC" id="5.6.2.4"/>
    </reaction>
</comment>
<dbReference type="GO" id="GO:0033202">
    <property type="term" value="C:DNA helicase complex"/>
    <property type="evidence" value="ECO:0007669"/>
    <property type="project" value="TreeGrafter"/>
</dbReference>